<name>A0A6C0K5P9_9ZZZZ</name>
<dbReference type="AlphaFoldDB" id="A0A6C0K5P9"/>
<proteinExistence type="predicted"/>
<accession>A0A6C0K5P9</accession>
<evidence type="ECO:0000313" key="1">
    <source>
        <dbReference type="EMBL" id="QHU12120.1"/>
    </source>
</evidence>
<organism evidence="1">
    <name type="scientific">viral metagenome</name>
    <dbReference type="NCBI Taxonomy" id="1070528"/>
    <lineage>
        <taxon>unclassified sequences</taxon>
        <taxon>metagenomes</taxon>
        <taxon>organismal metagenomes</taxon>
    </lineage>
</organism>
<sequence>MSMLKKIAAVLIFAIFLFIAIKCYNYMSTDGFNDAGPITGFGCPNGWQQEPKDNSNGKCIAPCTPGNNHSQSFAYGPDTGGFPLNRRSGYDYCIDTNNGSDQSQAFSAKSATVGPTQVSETPAAAVQAPVTAPTMTPDAGIPYTCPDGFSQVKTNPTSGTCSAPCPPANNNPKSFAYGPSSGGYPVSRRTGKSYCAASKITNMRGEFIKRTPTVQQYKEGFESLSTLGNIEGVTVKNIPKIKDVAINAAEVMTDKLEANTVGLNVTCASGDKPKISYIRNSKFATSSKDINTLKGVRGRKQDFSCSEPTQNQYIFNPFTET</sequence>
<protein>
    <submittedName>
        <fullName evidence="1">Uncharacterized protein</fullName>
    </submittedName>
</protein>
<dbReference type="EMBL" id="MN740798">
    <property type="protein sequence ID" value="QHU12120.1"/>
    <property type="molecule type" value="Genomic_DNA"/>
</dbReference>
<reference evidence="1" key="1">
    <citation type="journal article" date="2020" name="Nature">
        <title>Giant virus diversity and host interactions through global metagenomics.</title>
        <authorList>
            <person name="Schulz F."/>
            <person name="Roux S."/>
            <person name="Paez-Espino D."/>
            <person name="Jungbluth S."/>
            <person name="Walsh D.A."/>
            <person name="Denef V.J."/>
            <person name="McMahon K.D."/>
            <person name="Konstantinidis K.T."/>
            <person name="Eloe-Fadrosh E.A."/>
            <person name="Kyrpides N.C."/>
            <person name="Woyke T."/>
        </authorList>
    </citation>
    <scope>NUCLEOTIDE SEQUENCE</scope>
    <source>
        <strain evidence="1">GVMAG-S-1101171-110</strain>
    </source>
</reference>